<keyword evidence="2" id="KW-1185">Reference proteome</keyword>
<dbReference type="Proteomes" id="UP000887458">
    <property type="component" value="Unassembled WGS sequence"/>
</dbReference>
<reference evidence="1 2" key="2">
    <citation type="journal article" date="2022" name="Mol. Biol. Evol.">
        <title>Comparative Genomics Reveals Insights into the Divergent Evolution of Astigmatic Mites and Household Pest Adaptations.</title>
        <authorList>
            <person name="Xiong Q."/>
            <person name="Wan A.T."/>
            <person name="Liu X."/>
            <person name="Fung C.S."/>
            <person name="Xiao X."/>
            <person name="Malainual N."/>
            <person name="Hou J."/>
            <person name="Wang L."/>
            <person name="Wang M."/>
            <person name="Yang K.Y."/>
            <person name="Cui Y."/>
            <person name="Leung E.L."/>
            <person name="Nong W."/>
            <person name="Shin S.K."/>
            <person name="Au S.W."/>
            <person name="Jeong K.Y."/>
            <person name="Chew F.T."/>
            <person name="Hui J.H."/>
            <person name="Leung T.F."/>
            <person name="Tungtrongchitr A."/>
            <person name="Zhong N."/>
            <person name="Liu Z."/>
            <person name="Tsui S.K."/>
        </authorList>
    </citation>
    <scope>NUCLEOTIDE SEQUENCE [LARGE SCALE GENOMIC DNA]</scope>
    <source>
        <strain evidence="1">Derp</strain>
    </source>
</reference>
<sequence length="155" mass="17447">MQSSAGGFGGIKRPRFLPPFGNTPFSISKNKIEISNENRMINNQINIYERNHTVLVGDPSSHIGYICINRSQTVCKNLVVAITLAINSCKICVSNDDDDNDVFTFDVFKVDVFKIDVFTFGKSLRAEHHHNRTIVAVYIFVNNIRMSNAIIPMHS</sequence>
<reference evidence="1 2" key="1">
    <citation type="journal article" date="2018" name="J. Allergy Clin. Immunol.">
        <title>High-quality assembly of Dermatophagoides pteronyssinus genome and transcriptome reveals a wide range of novel allergens.</title>
        <authorList>
            <person name="Liu X.Y."/>
            <person name="Yang K.Y."/>
            <person name="Wang M.Q."/>
            <person name="Kwok J.S."/>
            <person name="Zeng X."/>
            <person name="Yang Z."/>
            <person name="Xiao X.J."/>
            <person name="Lau C.P."/>
            <person name="Li Y."/>
            <person name="Huang Z.M."/>
            <person name="Ba J.G."/>
            <person name="Yim A.K."/>
            <person name="Ouyang C.Y."/>
            <person name="Ngai S.M."/>
            <person name="Chan T.F."/>
            <person name="Leung E.L."/>
            <person name="Liu L."/>
            <person name="Liu Z.G."/>
            <person name="Tsui S.K."/>
        </authorList>
    </citation>
    <scope>NUCLEOTIDE SEQUENCE [LARGE SCALE GENOMIC DNA]</scope>
    <source>
        <strain evidence="1">Derp</strain>
    </source>
</reference>
<name>A0ABQ8IT93_DERPT</name>
<dbReference type="EMBL" id="NJHN03000121">
    <property type="protein sequence ID" value="KAH9413542.1"/>
    <property type="molecule type" value="Genomic_DNA"/>
</dbReference>
<proteinExistence type="predicted"/>
<comment type="caution">
    <text evidence="1">The sequence shown here is derived from an EMBL/GenBank/DDBJ whole genome shotgun (WGS) entry which is preliminary data.</text>
</comment>
<gene>
    <name evidence="1" type="ORF">DERP_008020</name>
</gene>
<organism evidence="1 2">
    <name type="scientific">Dermatophagoides pteronyssinus</name>
    <name type="common">European house dust mite</name>
    <dbReference type="NCBI Taxonomy" id="6956"/>
    <lineage>
        <taxon>Eukaryota</taxon>
        <taxon>Metazoa</taxon>
        <taxon>Ecdysozoa</taxon>
        <taxon>Arthropoda</taxon>
        <taxon>Chelicerata</taxon>
        <taxon>Arachnida</taxon>
        <taxon>Acari</taxon>
        <taxon>Acariformes</taxon>
        <taxon>Sarcoptiformes</taxon>
        <taxon>Astigmata</taxon>
        <taxon>Psoroptidia</taxon>
        <taxon>Analgoidea</taxon>
        <taxon>Pyroglyphidae</taxon>
        <taxon>Dermatophagoidinae</taxon>
        <taxon>Dermatophagoides</taxon>
    </lineage>
</organism>
<accession>A0ABQ8IT93</accession>
<evidence type="ECO:0000313" key="2">
    <source>
        <dbReference type="Proteomes" id="UP000887458"/>
    </source>
</evidence>
<evidence type="ECO:0000313" key="1">
    <source>
        <dbReference type="EMBL" id="KAH9413542.1"/>
    </source>
</evidence>
<protein>
    <submittedName>
        <fullName evidence="1">Uncharacterized protein</fullName>
    </submittedName>
</protein>